<reference evidence="1 2" key="1">
    <citation type="submission" date="2019-03" db="EMBL/GenBank/DDBJ databases">
        <title>Genomic Encyclopedia of Type Strains, Phase IV (KMG-IV): sequencing the most valuable type-strain genomes for metagenomic binning, comparative biology and taxonomic classification.</title>
        <authorList>
            <person name="Goeker M."/>
        </authorList>
    </citation>
    <scope>NUCLEOTIDE SEQUENCE [LARGE SCALE GENOMIC DNA]</scope>
    <source>
        <strain evidence="1 2">DSM 100556</strain>
    </source>
</reference>
<dbReference type="Proteomes" id="UP000295718">
    <property type="component" value="Unassembled WGS sequence"/>
</dbReference>
<dbReference type="GO" id="GO:0016787">
    <property type="term" value="F:hydrolase activity"/>
    <property type="evidence" value="ECO:0007669"/>
    <property type="project" value="UniProtKB-KW"/>
</dbReference>
<sequence>MSLNSYTEEVRDFLRKISSDNENNQQKIEWLREEFTQLQYAVEGSDMPKVQHQLYDMMYLLFEIAAANDLDLDSEWKIGAERKAEKYIKAD</sequence>
<evidence type="ECO:0000313" key="1">
    <source>
        <dbReference type="EMBL" id="TCL57244.1"/>
    </source>
</evidence>
<dbReference type="AlphaFoldDB" id="A0A4R1QXX7"/>
<protein>
    <submittedName>
        <fullName evidence="1">Phosphoribosyl-ATP pyrophosphohydrolase</fullName>
    </submittedName>
</protein>
<evidence type="ECO:0000313" key="2">
    <source>
        <dbReference type="Proteomes" id="UP000295718"/>
    </source>
</evidence>
<dbReference type="OrthoDB" id="1955329at2"/>
<dbReference type="SUPFAM" id="SSF101386">
    <property type="entry name" value="all-alpha NTP pyrophosphatases"/>
    <property type="match status" value="1"/>
</dbReference>
<dbReference type="EMBL" id="SLUO01000009">
    <property type="protein sequence ID" value="TCL57244.1"/>
    <property type="molecule type" value="Genomic_DNA"/>
</dbReference>
<accession>A0A4R1QXX7</accession>
<dbReference type="RefSeq" id="WP_031391753.1">
    <property type="nucleotide sequence ID" value="NZ_JPNB01000002.1"/>
</dbReference>
<keyword evidence="1" id="KW-0378">Hydrolase</keyword>
<gene>
    <name evidence="1" type="ORF">EDD76_109106</name>
</gene>
<name>A0A4R1QXX7_9FIRM</name>
<dbReference type="Gene3D" id="1.10.287.1080">
    <property type="entry name" value="MazG-like"/>
    <property type="match status" value="1"/>
</dbReference>
<proteinExistence type="predicted"/>
<keyword evidence="2" id="KW-1185">Reference proteome</keyword>
<organism evidence="1 2">
    <name type="scientific">Kineothrix alysoides</name>
    <dbReference type="NCBI Taxonomy" id="1469948"/>
    <lineage>
        <taxon>Bacteria</taxon>
        <taxon>Bacillati</taxon>
        <taxon>Bacillota</taxon>
        <taxon>Clostridia</taxon>
        <taxon>Lachnospirales</taxon>
        <taxon>Lachnospiraceae</taxon>
        <taxon>Kineothrix</taxon>
    </lineage>
</organism>
<comment type="caution">
    <text evidence="1">The sequence shown here is derived from an EMBL/GenBank/DDBJ whole genome shotgun (WGS) entry which is preliminary data.</text>
</comment>